<reference evidence="2" key="1">
    <citation type="submission" date="2021-03" db="EMBL/GenBank/DDBJ databases">
        <title>Whole Genome Sequence of Bradyrhizobium sp. Strain 144S4.</title>
        <authorList>
            <person name="Bromfield E.S.P."/>
            <person name="Cloutier S."/>
        </authorList>
    </citation>
    <scope>NUCLEOTIDE SEQUENCE [LARGE SCALE GENOMIC DNA]</scope>
    <source>
        <strain evidence="2">144S4</strain>
    </source>
</reference>
<feature type="transmembrane region" description="Helical" evidence="1">
    <location>
        <begin position="6"/>
        <end position="29"/>
    </location>
</feature>
<evidence type="ECO:0000313" key="2">
    <source>
        <dbReference type="EMBL" id="MBO1864003.1"/>
    </source>
</evidence>
<keyword evidence="1" id="KW-1133">Transmembrane helix</keyword>
<dbReference type="RefSeq" id="WP_208086359.1">
    <property type="nucleotide sequence ID" value="NZ_CP086136.1"/>
</dbReference>
<dbReference type="EMBL" id="JAGEMI010000001">
    <property type="protein sequence ID" value="MBO1864003.1"/>
    <property type="molecule type" value="Genomic_DNA"/>
</dbReference>
<evidence type="ECO:0008006" key="5">
    <source>
        <dbReference type="Google" id="ProtNLM"/>
    </source>
</evidence>
<dbReference type="Proteomes" id="UP000664702">
    <property type="component" value="Chromosome"/>
</dbReference>
<reference evidence="3 4" key="2">
    <citation type="journal article" date="2022" name="Int. J. Syst. Evol. Microbiol.">
        <title>Strains of Bradyrhizobium barranii sp. nov. associated with legumes native to Canada are symbionts of soybeans and belong to different subspecies (subsp. barranii subsp. nov. and subsp. apii subsp. nov.) and symbiovars (sv. glycinearum and sv. septentrionale).</title>
        <authorList>
            <person name="Bromfield E.S.P."/>
            <person name="Cloutier S."/>
            <person name="Wasai-Hara S."/>
            <person name="Minamisawa K."/>
        </authorList>
    </citation>
    <scope>NUCLEOTIDE SEQUENCE [LARGE SCALE GENOMIC DNA]</scope>
    <source>
        <strain evidence="3 4">144S4</strain>
    </source>
</reference>
<accession>A0A939M7H4</accession>
<sequence length="122" mass="13585">MWEPGVVISLVVGVVAIVGQIISITVFVVKLGGKIDVNNSRLVGKIDVIDHRVKNVEASIIDLKNTDRRLSLVEDRQAALATRQGNMEQDNLLIREDLGKLHQGLDRHGSVMQRFNETQFSK</sequence>
<dbReference type="AlphaFoldDB" id="A0A939M7H4"/>
<evidence type="ECO:0000256" key="1">
    <source>
        <dbReference type="SAM" id="Phobius"/>
    </source>
</evidence>
<name>A0A939M7H4_9BRAD</name>
<keyword evidence="1" id="KW-0812">Transmembrane</keyword>
<organism evidence="2">
    <name type="scientific">Bradyrhizobium barranii subsp. barranii</name>
    <dbReference type="NCBI Taxonomy" id="2823807"/>
    <lineage>
        <taxon>Bacteria</taxon>
        <taxon>Pseudomonadati</taxon>
        <taxon>Pseudomonadota</taxon>
        <taxon>Alphaproteobacteria</taxon>
        <taxon>Hyphomicrobiales</taxon>
        <taxon>Nitrobacteraceae</taxon>
        <taxon>Bradyrhizobium</taxon>
        <taxon>Bradyrhizobium barranii</taxon>
    </lineage>
</organism>
<protein>
    <recommendedName>
        <fullName evidence="5">DUF2746 domain-containing protein</fullName>
    </recommendedName>
</protein>
<gene>
    <name evidence="3" type="ORF">J4G43_022695</name>
    <name evidence="2" type="ORF">J4G43_24720</name>
</gene>
<proteinExistence type="predicted"/>
<evidence type="ECO:0000313" key="4">
    <source>
        <dbReference type="Proteomes" id="UP000664702"/>
    </source>
</evidence>
<evidence type="ECO:0000313" key="3">
    <source>
        <dbReference type="EMBL" id="UEM16773.1"/>
    </source>
</evidence>
<keyword evidence="1" id="KW-0472">Membrane</keyword>
<dbReference type="KEGG" id="bban:J4G43_022695"/>
<dbReference type="EMBL" id="CP086136">
    <property type="protein sequence ID" value="UEM16773.1"/>
    <property type="molecule type" value="Genomic_DNA"/>
</dbReference>